<dbReference type="InterPro" id="IPR015424">
    <property type="entry name" value="PyrdxlP-dep_Trfase"/>
</dbReference>
<dbReference type="PIRSF" id="PIRSF017617">
    <property type="entry name" value="Thr_aldolase"/>
    <property type="match status" value="1"/>
</dbReference>
<evidence type="ECO:0000313" key="9">
    <source>
        <dbReference type="Proteomes" id="UP000288395"/>
    </source>
</evidence>
<keyword evidence="5" id="KW-0456">Lyase</keyword>
<comment type="similarity">
    <text evidence="2">Belongs to the threonine aldolase family.</text>
</comment>
<dbReference type="InterPro" id="IPR023603">
    <property type="entry name" value="Low_specificity_L-TA-like"/>
</dbReference>
<sequence>MTKTNRTIDLRSDTVTQPTEALRAYMAAAATGDDVYGEDPTINALEKRVAKLLDKESALLCTSGTQSNLIALLSHCQRGEEYIVGEEYHTYRYEAGGAAVLGGIVPQTVAVENDGSLDLATVAKKIKADDPHFPISRLLALENTHCGKVVPQLFINNARELCDEHGLQLHLDGARLFNAHIAMQQSLASLAQPFDSVSVCFSKGLGTPIGSVLVGSEALIKRGRRWRKMLGGGMRQAGIVAASLDYALDHHVQRLADDHANAESLAKGLVALNSSAIRLEPVQTNMVYVYFEQPERAQQVARFLGNAGIKVPTSAKMRLVTHMNVEAADIPYIVKKFSEALV</sequence>
<evidence type="ECO:0000259" key="7">
    <source>
        <dbReference type="Pfam" id="PF01212"/>
    </source>
</evidence>
<dbReference type="InterPro" id="IPR015422">
    <property type="entry name" value="PyrdxlP-dep_Trfase_small"/>
</dbReference>
<dbReference type="RefSeq" id="WP_126766034.1">
    <property type="nucleotide sequence ID" value="NZ_PIPJ01000002.1"/>
</dbReference>
<feature type="domain" description="Aromatic amino acid beta-eliminating lyase/threonine aldolase" evidence="7">
    <location>
        <begin position="9"/>
        <end position="289"/>
    </location>
</feature>
<dbReference type="Gene3D" id="3.90.1150.10">
    <property type="entry name" value="Aspartate Aminotransferase, domain 1"/>
    <property type="match status" value="1"/>
</dbReference>
<dbReference type="InterPro" id="IPR015421">
    <property type="entry name" value="PyrdxlP-dep_Trfase_major"/>
</dbReference>
<dbReference type="GO" id="GO:0006545">
    <property type="term" value="P:glycine biosynthetic process"/>
    <property type="evidence" value="ECO:0007669"/>
    <property type="project" value="TreeGrafter"/>
</dbReference>
<keyword evidence="4" id="KW-0663">Pyridoxal phosphate</keyword>
<comment type="cofactor">
    <cofactor evidence="1">
        <name>pyridoxal 5'-phosphate</name>
        <dbReference type="ChEBI" id="CHEBI:597326"/>
    </cofactor>
</comment>
<accession>A0A432W0F5</accession>
<dbReference type="SUPFAM" id="SSF53383">
    <property type="entry name" value="PLP-dependent transferases"/>
    <property type="match status" value="1"/>
</dbReference>
<dbReference type="Gene3D" id="3.40.640.10">
    <property type="entry name" value="Type I PLP-dependent aspartate aminotransferase-like (Major domain)"/>
    <property type="match status" value="1"/>
</dbReference>
<dbReference type="OrthoDB" id="9774495at2"/>
<gene>
    <name evidence="8" type="ORF">CWE08_04585</name>
</gene>
<dbReference type="PANTHER" id="PTHR48097:SF9">
    <property type="entry name" value="L-THREONINE ALDOLASE"/>
    <property type="match status" value="1"/>
</dbReference>
<evidence type="ECO:0000256" key="3">
    <source>
        <dbReference type="ARBA" id="ARBA00011881"/>
    </source>
</evidence>
<dbReference type="AlphaFoldDB" id="A0A432W0F5"/>
<dbReference type="EMBL" id="PIPJ01000002">
    <property type="protein sequence ID" value="RUO22458.1"/>
    <property type="molecule type" value="Genomic_DNA"/>
</dbReference>
<protein>
    <submittedName>
        <fullName evidence="8">Low-specificity L-threonine aldolase</fullName>
    </submittedName>
</protein>
<reference evidence="9" key="1">
    <citation type="journal article" date="2018" name="Front. Microbiol.">
        <title>Genome-Based Analysis Reveals the Taxonomy and Diversity of the Family Idiomarinaceae.</title>
        <authorList>
            <person name="Liu Y."/>
            <person name="Lai Q."/>
            <person name="Shao Z."/>
        </authorList>
    </citation>
    <scope>NUCLEOTIDE SEQUENCE [LARGE SCALE GENOMIC DNA]</scope>
    <source>
        <strain evidence="9">GBPy7</strain>
    </source>
</reference>
<proteinExistence type="inferred from homology"/>
<dbReference type="FunFam" id="3.40.640.10:FF:000030">
    <property type="entry name" value="Low-specificity L-threonine aldolase"/>
    <property type="match status" value="1"/>
</dbReference>
<dbReference type="InterPro" id="IPR001597">
    <property type="entry name" value="ArAA_b-elim_lyase/Thr_aldolase"/>
</dbReference>
<dbReference type="GO" id="GO:0005829">
    <property type="term" value="C:cytosol"/>
    <property type="evidence" value="ECO:0007669"/>
    <property type="project" value="TreeGrafter"/>
</dbReference>
<evidence type="ECO:0000256" key="2">
    <source>
        <dbReference type="ARBA" id="ARBA00006966"/>
    </source>
</evidence>
<name>A0A432W0F5_9GAMM</name>
<dbReference type="NCBIfam" id="NF041359">
    <property type="entry name" value="GntG_guanitoxin"/>
    <property type="match status" value="1"/>
</dbReference>
<comment type="subunit">
    <text evidence="3">Homotetramer.</text>
</comment>
<comment type="caution">
    <text evidence="8">The sequence shown here is derived from an EMBL/GenBank/DDBJ whole genome shotgun (WGS) entry which is preliminary data.</text>
</comment>
<dbReference type="Proteomes" id="UP000288395">
    <property type="component" value="Unassembled WGS sequence"/>
</dbReference>
<evidence type="ECO:0000313" key="8">
    <source>
        <dbReference type="EMBL" id="RUO22458.1"/>
    </source>
</evidence>
<evidence type="ECO:0000256" key="4">
    <source>
        <dbReference type="ARBA" id="ARBA00022898"/>
    </source>
</evidence>
<dbReference type="GO" id="GO:0008732">
    <property type="term" value="F:L-allo-threonine aldolase activity"/>
    <property type="evidence" value="ECO:0007669"/>
    <property type="project" value="TreeGrafter"/>
</dbReference>
<keyword evidence="9" id="KW-1185">Reference proteome</keyword>
<evidence type="ECO:0000256" key="6">
    <source>
        <dbReference type="PIRSR" id="PIRSR017617-1"/>
    </source>
</evidence>
<evidence type="ECO:0000256" key="1">
    <source>
        <dbReference type="ARBA" id="ARBA00001933"/>
    </source>
</evidence>
<evidence type="ECO:0000256" key="5">
    <source>
        <dbReference type="ARBA" id="ARBA00023239"/>
    </source>
</evidence>
<organism evidence="8 9">
    <name type="scientific">Aliidiomarina iranensis</name>
    <dbReference type="NCBI Taxonomy" id="1434071"/>
    <lineage>
        <taxon>Bacteria</taxon>
        <taxon>Pseudomonadati</taxon>
        <taxon>Pseudomonadota</taxon>
        <taxon>Gammaproteobacteria</taxon>
        <taxon>Alteromonadales</taxon>
        <taxon>Idiomarinaceae</taxon>
        <taxon>Aliidiomarina</taxon>
    </lineage>
</organism>
<dbReference type="GO" id="GO:0006567">
    <property type="term" value="P:L-threonine catabolic process"/>
    <property type="evidence" value="ECO:0007669"/>
    <property type="project" value="TreeGrafter"/>
</dbReference>
<feature type="modified residue" description="N6-(pyridoxal phosphate)lysine" evidence="6">
    <location>
        <position position="203"/>
    </location>
</feature>
<dbReference type="Pfam" id="PF01212">
    <property type="entry name" value="Beta_elim_lyase"/>
    <property type="match status" value="1"/>
</dbReference>
<dbReference type="PANTHER" id="PTHR48097">
    <property type="entry name" value="L-THREONINE ALDOLASE-RELATED"/>
    <property type="match status" value="1"/>
</dbReference>
<dbReference type="NCBIfam" id="NF007825">
    <property type="entry name" value="PRK10534.1"/>
    <property type="match status" value="1"/>
</dbReference>